<proteinExistence type="predicted"/>
<gene>
    <name evidence="1" type="ORF">METZ01_LOCUS275831</name>
</gene>
<sequence length="65" mass="7486">MTPINKFYRNQLIARIVKKIEKAFDKEVADLCDQYGGSADYGEVCYIEGFKETAIQTVETFKEEV</sequence>
<name>A0A382KJ14_9ZZZZ</name>
<reference evidence="1" key="1">
    <citation type="submission" date="2018-05" db="EMBL/GenBank/DDBJ databases">
        <authorList>
            <person name="Lanie J.A."/>
            <person name="Ng W.-L."/>
            <person name="Kazmierczak K.M."/>
            <person name="Andrzejewski T.M."/>
            <person name="Davidsen T.M."/>
            <person name="Wayne K.J."/>
            <person name="Tettelin H."/>
            <person name="Glass J.I."/>
            <person name="Rusch D."/>
            <person name="Podicherti R."/>
            <person name="Tsui H.-C.T."/>
            <person name="Winkler M.E."/>
        </authorList>
    </citation>
    <scope>NUCLEOTIDE SEQUENCE</scope>
</reference>
<dbReference type="AlphaFoldDB" id="A0A382KJ14"/>
<protein>
    <submittedName>
        <fullName evidence="1">Uncharacterized protein</fullName>
    </submittedName>
</protein>
<dbReference type="EMBL" id="UINC01080230">
    <property type="protein sequence ID" value="SVC22977.1"/>
    <property type="molecule type" value="Genomic_DNA"/>
</dbReference>
<evidence type="ECO:0000313" key="1">
    <source>
        <dbReference type="EMBL" id="SVC22977.1"/>
    </source>
</evidence>
<organism evidence="1">
    <name type="scientific">marine metagenome</name>
    <dbReference type="NCBI Taxonomy" id="408172"/>
    <lineage>
        <taxon>unclassified sequences</taxon>
        <taxon>metagenomes</taxon>
        <taxon>ecological metagenomes</taxon>
    </lineage>
</organism>
<accession>A0A382KJ14</accession>